<keyword evidence="1" id="KW-0812">Transmembrane</keyword>
<gene>
    <name evidence="2" type="ORF">A4V02_05040</name>
    <name evidence="3" type="ORF">E5333_01700</name>
</gene>
<dbReference type="EMBL" id="SRYD01000004">
    <property type="protein sequence ID" value="TGY76273.1"/>
    <property type="molecule type" value="Genomic_DNA"/>
</dbReference>
<keyword evidence="1" id="KW-0472">Membrane</keyword>
<keyword evidence="4" id="KW-1185">Reference proteome</keyword>
<evidence type="ECO:0000313" key="5">
    <source>
        <dbReference type="Proteomes" id="UP000306630"/>
    </source>
</evidence>
<keyword evidence="1" id="KW-1133">Transmembrane helix</keyword>
<dbReference type="EMBL" id="CP015402">
    <property type="protein sequence ID" value="ANU63143.1"/>
    <property type="molecule type" value="Genomic_DNA"/>
</dbReference>
<feature type="transmembrane region" description="Helical" evidence="1">
    <location>
        <begin position="35"/>
        <end position="65"/>
    </location>
</feature>
<dbReference type="Proteomes" id="UP000186351">
    <property type="component" value="Chromosome"/>
</dbReference>
<proteinExistence type="predicted"/>
<accession>A0A1Z2XK30</accession>
<dbReference type="GeneID" id="65536214"/>
<reference evidence="3 5" key="3">
    <citation type="submission" date="2019-04" db="EMBL/GenBank/DDBJ databases">
        <title>Microbes associate with the intestines of laboratory mice.</title>
        <authorList>
            <person name="Navarre W."/>
            <person name="Wong E."/>
            <person name="Huang K."/>
            <person name="Tropini C."/>
            <person name="Ng K."/>
            <person name="Yu B."/>
        </authorList>
    </citation>
    <scope>NUCLEOTIDE SEQUENCE [LARGE SCALE GENOMIC DNA]</scope>
    <source>
        <strain evidence="3 5">NM06_A21</strain>
    </source>
</reference>
<reference evidence="2" key="2">
    <citation type="submission" date="2017-04" db="EMBL/GenBank/DDBJ databases">
        <title>Complete Genome Sequences of Twelve Strains of a Stable Defined Moderately Diverse Mouse Microbiota 2 (sDMDMm2).</title>
        <authorList>
            <person name="Uchimura Y."/>
            <person name="Wyss M."/>
            <person name="Brugiroux S."/>
            <person name="Limenitakis J.P."/>
            <person name="Stecher B."/>
            <person name="McCoy K.D."/>
            <person name="Macpherson A.J."/>
        </authorList>
    </citation>
    <scope>NUCLEOTIDE SEQUENCE</scope>
    <source>
        <strain evidence="2">YL27</strain>
    </source>
</reference>
<dbReference type="AlphaFoldDB" id="A0A1B1S8M1"/>
<organism evidence="2 4">
    <name type="scientific">Muribaculum intestinale</name>
    <dbReference type="NCBI Taxonomy" id="1796646"/>
    <lineage>
        <taxon>Bacteria</taxon>
        <taxon>Pseudomonadati</taxon>
        <taxon>Bacteroidota</taxon>
        <taxon>Bacteroidia</taxon>
        <taxon>Bacteroidales</taxon>
        <taxon>Muribaculaceae</taxon>
        <taxon>Muribaculum</taxon>
    </lineage>
</organism>
<dbReference type="KEGG" id="pary:A4V02_05040"/>
<reference evidence="4" key="1">
    <citation type="submission" date="2016-04" db="EMBL/GenBank/DDBJ databases">
        <title>Complete Genome Sequences of Twelve Strains of a Stable Defined Moderately Diverse Mouse Microbiota 2 (sDMDMm2).</title>
        <authorList>
            <person name="Uchimura Y."/>
            <person name="Wyss M."/>
            <person name="Brugiroux S."/>
            <person name="Limenitakis J.P."/>
            <person name="Stecher B."/>
            <person name="McCoy K.D."/>
            <person name="Macpherson A.J."/>
        </authorList>
    </citation>
    <scope>NUCLEOTIDE SEQUENCE [LARGE SCALE GENOMIC DNA]</scope>
    <source>
        <strain evidence="4">YL27</strain>
    </source>
</reference>
<evidence type="ECO:0000313" key="2">
    <source>
        <dbReference type="EMBL" id="ANU63143.1"/>
    </source>
</evidence>
<dbReference type="STRING" id="1796646.A4V02_05040"/>
<sequence length="123" mass="13741">MSEKSDEMRSVWKAVLTYLKLQIENIRLVSTEKSAILLSTGVVAAILGIMLAFALFFISIGLVLLLATALPIFWCFMIMGGIYILLGVTLYLMRTTLITDPIARFLSRLLLDEPDADKQQKSL</sequence>
<evidence type="ECO:0000256" key="1">
    <source>
        <dbReference type="SAM" id="Phobius"/>
    </source>
</evidence>
<dbReference type="Proteomes" id="UP000306630">
    <property type="component" value="Unassembled WGS sequence"/>
</dbReference>
<feature type="transmembrane region" description="Helical" evidence="1">
    <location>
        <begin position="71"/>
        <end position="92"/>
    </location>
</feature>
<dbReference type="RefSeq" id="WP_068960502.1">
    <property type="nucleotide sequence ID" value="NZ_CAJTAP010000005.1"/>
</dbReference>
<dbReference type="OrthoDB" id="1100280at2"/>
<protein>
    <submittedName>
        <fullName evidence="3">Phage holin family protein</fullName>
    </submittedName>
</protein>
<dbReference type="InterPro" id="IPR009937">
    <property type="entry name" value="Phage_holin_3_6"/>
</dbReference>
<accession>A0A1B1S8M1</accession>
<dbReference type="Pfam" id="PF07332">
    <property type="entry name" value="Phage_holin_3_6"/>
    <property type="match status" value="1"/>
</dbReference>
<evidence type="ECO:0000313" key="3">
    <source>
        <dbReference type="EMBL" id="TGY76273.1"/>
    </source>
</evidence>
<name>A0A1B1S8M1_9BACT</name>
<evidence type="ECO:0000313" key="4">
    <source>
        <dbReference type="Proteomes" id="UP000186351"/>
    </source>
</evidence>